<name>A0A2N9ESJ5_FAGSY</name>
<keyword evidence="1" id="KW-0472">Membrane</keyword>
<dbReference type="Pfam" id="PF03140">
    <property type="entry name" value="DUF247"/>
    <property type="match status" value="1"/>
</dbReference>
<dbReference type="EMBL" id="OIVN01000277">
    <property type="protein sequence ID" value="SPC77519.1"/>
    <property type="molecule type" value="Genomic_DNA"/>
</dbReference>
<evidence type="ECO:0000313" key="2">
    <source>
        <dbReference type="EMBL" id="SPC77519.1"/>
    </source>
</evidence>
<dbReference type="PANTHER" id="PTHR31170">
    <property type="entry name" value="BNAC04G53230D PROTEIN"/>
    <property type="match status" value="1"/>
</dbReference>
<protein>
    <submittedName>
        <fullName evidence="2">Uncharacterized protein</fullName>
    </submittedName>
</protein>
<dbReference type="PANTHER" id="PTHR31170:SF9">
    <property type="entry name" value="PROTEIN, PUTATIVE (DUF247)-RELATED"/>
    <property type="match status" value="1"/>
</dbReference>
<dbReference type="AlphaFoldDB" id="A0A2N9ESJ5"/>
<evidence type="ECO:0000256" key="1">
    <source>
        <dbReference type="SAM" id="Phobius"/>
    </source>
</evidence>
<gene>
    <name evidence="2" type="ORF">FSB_LOCUS5401</name>
</gene>
<reference evidence="2" key="1">
    <citation type="submission" date="2018-02" db="EMBL/GenBank/DDBJ databases">
        <authorList>
            <person name="Cohen D.B."/>
            <person name="Kent A.D."/>
        </authorList>
    </citation>
    <scope>NUCLEOTIDE SEQUENCE</scope>
</reference>
<proteinExistence type="predicted"/>
<keyword evidence="1" id="KW-0812">Transmembrane</keyword>
<feature type="transmembrane region" description="Helical" evidence="1">
    <location>
        <begin position="403"/>
        <end position="427"/>
    </location>
</feature>
<organism evidence="2">
    <name type="scientific">Fagus sylvatica</name>
    <name type="common">Beechnut</name>
    <dbReference type="NCBI Taxonomy" id="28930"/>
    <lineage>
        <taxon>Eukaryota</taxon>
        <taxon>Viridiplantae</taxon>
        <taxon>Streptophyta</taxon>
        <taxon>Embryophyta</taxon>
        <taxon>Tracheophyta</taxon>
        <taxon>Spermatophyta</taxon>
        <taxon>Magnoliopsida</taxon>
        <taxon>eudicotyledons</taxon>
        <taxon>Gunneridae</taxon>
        <taxon>Pentapetalae</taxon>
        <taxon>rosids</taxon>
        <taxon>fabids</taxon>
        <taxon>Fagales</taxon>
        <taxon>Fagaceae</taxon>
        <taxon>Fagus</taxon>
    </lineage>
</organism>
<dbReference type="InterPro" id="IPR004158">
    <property type="entry name" value="DUF247_pln"/>
</dbReference>
<keyword evidence="1" id="KW-1133">Transmembrane helix</keyword>
<accession>A0A2N9ESJ5</accession>
<sequence length="428" mass="50014">MEKLVNKETRTSGGNENENERLVNDFKIMLEKLEPLVSTECRIYKVPYHLRKANEEAYTPRVISIGPIHHGKKRFQTMEKHKLRYFKSFIQEYEINLEDLVSTIREMEDSIRRCYVETIQLESHDFVKMIMLDTSFILDLFLKCKCGGWTTDDPMFVEKWLLGMVWRELLFLENQLPFFVIEKLYHLALPSLSDPISLIQLTFEFFEGLNIHNKSPNVEIQHFTDLLRIFQLPPPNKLPARVTKVLISKYSATQLYEAGVQFKMVPNPSKCLLDLKFKKGVLEIPLLEFKDGTEARIRNILALEQCDNRCHLYITDFYLLLDHLINTTKDVDLLSDNGIVVNYLGDSNAVASMINNLSKGIFRKDMNSDFYRISKDLNEYCEEPSHRWQAILRHQYFSTPWRMASTIIAVILLVLTLIETVCSILQVV</sequence>